<sequence length="69" mass="7954">MKGSPSTNTVRWAGKAWVGTGIGIFHGRAGHQEWHTIRRIRFQWASTHLYRLKPRWAFKQGQPSLSPRA</sequence>
<name>A0A0F9UX84_9ZZZZ</name>
<dbReference type="AlphaFoldDB" id="A0A0F9UX84"/>
<gene>
    <name evidence="1" type="ORF">LCGC14_0211700</name>
</gene>
<evidence type="ECO:0000313" key="1">
    <source>
        <dbReference type="EMBL" id="KKN92112.1"/>
    </source>
</evidence>
<proteinExistence type="predicted"/>
<comment type="caution">
    <text evidence="1">The sequence shown here is derived from an EMBL/GenBank/DDBJ whole genome shotgun (WGS) entry which is preliminary data.</text>
</comment>
<organism evidence="1">
    <name type="scientific">marine sediment metagenome</name>
    <dbReference type="NCBI Taxonomy" id="412755"/>
    <lineage>
        <taxon>unclassified sequences</taxon>
        <taxon>metagenomes</taxon>
        <taxon>ecological metagenomes</taxon>
    </lineage>
</organism>
<dbReference type="EMBL" id="LAZR01000097">
    <property type="protein sequence ID" value="KKN92112.1"/>
    <property type="molecule type" value="Genomic_DNA"/>
</dbReference>
<protein>
    <submittedName>
        <fullName evidence="1">Uncharacterized protein</fullName>
    </submittedName>
</protein>
<reference evidence="1" key="1">
    <citation type="journal article" date="2015" name="Nature">
        <title>Complex archaea that bridge the gap between prokaryotes and eukaryotes.</title>
        <authorList>
            <person name="Spang A."/>
            <person name="Saw J.H."/>
            <person name="Jorgensen S.L."/>
            <person name="Zaremba-Niedzwiedzka K."/>
            <person name="Martijn J."/>
            <person name="Lind A.E."/>
            <person name="van Eijk R."/>
            <person name="Schleper C."/>
            <person name="Guy L."/>
            <person name="Ettema T.J."/>
        </authorList>
    </citation>
    <scope>NUCLEOTIDE SEQUENCE</scope>
</reference>
<accession>A0A0F9UX84</accession>